<evidence type="ECO:0000256" key="2">
    <source>
        <dbReference type="ARBA" id="ARBA00022730"/>
    </source>
</evidence>
<protein>
    <recommendedName>
        <fullName evidence="5">Rqc2 homolog RqcH</fullName>
        <shortName evidence="5">RqcH</shortName>
    </recommendedName>
</protein>
<feature type="domain" description="NFACT RNA-binding" evidence="6">
    <location>
        <begin position="424"/>
        <end position="513"/>
    </location>
</feature>
<keyword evidence="5" id="KW-0175">Coiled coil</keyword>
<keyword evidence="10" id="KW-1185">Reference proteome</keyword>
<dbReference type="GO" id="GO:0072344">
    <property type="term" value="P:rescue of stalled ribosome"/>
    <property type="evidence" value="ECO:0007669"/>
    <property type="project" value="UniProtKB-UniRule"/>
</dbReference>
<evidence type="ECO:0000256" key="5">
    <source>
        <dbReference type="HAMAP-Rule" id="MF_00844"/>
    </source>
</evidence>
<dbReference type="Pfam" id="PF05670">
    <property type="entry name" value="NFACT-R_1"/>
    <property type="match status" value="1"/>
</dbReference>
<comment type="function">
    <text evidence="5">Key component of the ribosome quality control system (RQC), a ribosome-associated complex that mediates the extraction of incompletely synthesized nascent chains from stalled ribosomes and their subsequent degradation. RqcH recruits Ala-charged tRNA, and with RqcP directs the elongation of stalled nascent chains on 50S ribosomal subunits, leading to non-templated C-terminal alanine extensions (Ala tail). The Ala tail promotes nascent chain degradation. May add between 1 and at least 8 Ala residues. Binds to stalled 50S ribosomal subunits.</text>
</comment>
<dbReference type="GO" id="GO:0019843">
    <property type="term" value="F:rRNA binding"/>
    <property type="evidence" value="ECO:0007669"/>
    <property type="project" value="UniProtKB-UniRule"/>
</dbReference>
<dbReference type="EMBL" id="JAHOEL010000017">
    <property type="protein sequence ID" value="MBV3392430.1"/>
    <property type="molecule type" value="Genomic_DNA"/>
</dbReference>
<dbReference type="FunFam" id="2.30.310.10:FF:000004">
    <property type="entry name" value="Fibronectin-binding protein A"/>
    <property type="match status" value="1"/>
</dbReference>
<accession>A0AAW4MSS3</accession>
<feature type="coiled-coil region" evidence="5">
    <location>
        <begin position="347"/>
        <end position="381"/>
    </location>
</feature>
<comment type="caution">
    <text evidence="7">The sequence shown here is derived from an EMBL/GenBank/DDBJ whole genome shotgun (WGS) entry which is preliminary data.</text>
</comment>
<evidence type="ECO:0000313" key="10">
    <source>
        <dbReference type="Proteomes" id="UP001197492"/>
    </source>
</evidence>
<evidence type="ECO:0000259" key="6">
    <source>
        <dbReference type="Pfam" id="PF05670"/>
    </source>
</evidence>
<dbReference type="GO" id="GO:1990112">
    <property type="term" value="C:RQC complex"/>
    <property type="evidence" value="ECO:0007669"/>
    <property type="project" value="TreeGrafter"/>
</dbReference>
<keyword evidence="3 5" id="KW-0694">RNA-binding</keyword>
<sequence>MAFDGIVLSRVTELLKETIVTGRISKLYQISKYELLMTVRAQNENKKLLVSIHPMYARVQLTQLNYPTPDFPNALTMFLRKHIEGSFIERIEQVGLDRILKITLRGRNEFKDLVEYHLYIEIMGKHSNFILTNKEDKILECLKRVSPSDSIRIMQPGITYSYPPLLDKKNPFENRPETTNLVKEFEGFSKDLAEEAASRMEQGEDFKTIMNEIKESKELYITRGDKEKYHVIPLHCFGKKIDQYSLFDGLDAYYQFIDQKDRIKQQTSDILHFIQKEYTKNVNKLDKLEKTLFDSHNSDEYRIKGDLLYASLHLIQKGMKEVTVDNYYDGTKMTIELDERFDGKTNANHYYNKYQKAKNSLKVLEEQIEKTKEEINYFDTLNTLMDNADYYDAMEIKEELENMGYIRKKNIKKLKKKTHPHYDVYRTRDGIIIYVGKNNLQNDYLTFKMASRNDMWFHVKDMPGSHIIVHAENLDEYTMRLAANIAAYFSKGKYSSSVPVNYCLVKNLKKPHTNKPGLVLLGHYKTIYIDPDDSFYDELEKVEDAR</sequence>
<keyword evidence="2 5" id="KW-0699">rRNA-binding</keyword>
<dbReference type="InterPro" id="IPR008532">
    <property type="entry name" value="NFACT_RNA-bd"/>
</dbReference>
<comment type="subunit">
    <text evidence="5">Associates with stalled 50S ribosomal subunits. Binds to RqcP.</text>
</comment>
<dbReference type="Proteomes" id="UP001196408">
    <property type="component" value="Unassembled WGS sequence"/>
</dbReference>
<dbReference type="Pfam" id="PF05833">
    <property type="entry name" value="NFACT_N"/>
    <property type="match status" value="1"/>
</dbReference>
<dbReference type="GO" id="GO:0043023">
    <property type="term" value="F:ribosomal large subunit binding"/>
    <property type="evidence" value="ECO:0007669"/>
    <property type="project" value="UniProtKB-UniRule"/>
</dbReference>
<evidence type="ECO:0000256" key="1">
    <source>
        <dbReference type="ARBA" id="ARBA00022555"/>
    </source>
</evidence>
<keyword evidence="4 5" id="KW-0648">Protein biosynthesis</keyword>
<name>A0AAW4MSS3_9FIRM</name>
<dbReference type="PANTHER" id="PTHR15239">
    <property type="entry name" value="NUCLEAR EXPORT MEDIATOR FACTOR NEMF"/>
    <property type="match status" value="1"/>
</dbReference>
<evidence type="ECO:0000313" key="9">
    <source>
        <dbReference type="Proteomes" id="UP001196408"/>
    </source>
</evidence>
<reference evidence="7 10" key="1">
    <citation type="submission" date="2021-06" db="EMBL/GenBank/DDBJ databases">
        <title>Collection of gut derived symbiotic bacterial strains cultured from healthy donors.</title>
        <authorList>
            <person name="Lin H."/>
            <person name="Littmann E."/>
            <person name="Pamer E.G."/>
        </authorList>
    </citation>
    <scope>NUCLEOTIDE SEQUENCE</scope>
    <source>
        <strain evidence="8 10">MSK.21.70</strain>
        <strain evidence="7">MSK.21.82</strain>
    </source>
</reference>
<evidence type="ECO:0000256" key="3">
    <source>
        <dbReference type="ARBA" id="ARBA00022884"/>
    </source>
</evidence>
<evidence type="ECO:0000313" key="8">
    <source>
        <dbReference type="EMBL" id="MBV3392430.1"/>
    </source>
</evidence>
<comment type="similarity">
    <text evidence="5">Belongs to the NEMF family.</text>
</comment>
<dbReference type="RefSeq" id="WP_217747355.1">
    <property type="nucleotide sequence ID" value="NZ_JAHOEB010000017.1"/>
</dbReference>
<evidence type="ECO:0000256" key="4">
    <source>
        <dbReference type="ARBA" id="ARBA00022917"/>
    </source>
</evidence>
<organism evidence="7 9">
    <name type="scientific">Catenibacterium mitsuokai</name>
    <dbReference type="NCBI Taxonomy" id="100886"/>
    <lineage>
        <taxon>Bacteria</taxon>
        <taxon>Bacillati</taxon>
        <taxon>Bacillota</taxon>
        <taxon>Erysipelotrichia</taxon>
        <taxon>Erysipelotrichales</taxon>
        <taxon>Coprobacillaceae</taxon>
        <taxon>Catenibacterium</taxon>
    </lineage>
</organism>
<evidence type="ECO:0000313" key="7">
    <source>
        <dbReference type="EMBL" id="MBV3382414.1"/>
    </source>
</evidence>
<dbReference type="InterPro" id="IPR051608">
    <property type="entry name" value="RQC_Subunit_NEMF"/>
</dbReference>
<dbReference type="Proteomes" id="UP001197492">
    <property type="component" value="Unassembled WGS sequence"/>
</dbReference>
<gene>
    <name evidence="5" type="primary">rqcH</name>
    <name evidence="7" type="ORF">KSV97_04025</name>
    <name evidence="8" type="ORF">KSW06_03990</name>
</gene>
<dbReference type="AlphaFoldDB" id="A0AAW4MSS3"/>
<dbReference type="PANTHER" id="PTHR15239:SF6">
    <property type="entry name" value="RIBOSOME QUALITY CONTROL COMPLEX SUBUNIT NEMF"/>
    <property type="match status" value="1"/>
</dbReference>
<keyword evidence="1 5" id="KW-0820">tRNA-binding</keyword>
<dbReference type="EMBL" id="JAHOEF010000017">
    <property type="protein sequence ID" value="MBV3382414.1"/>
    <property type="molecule type" value="Genomic_DNA"/>
</dbReference>
<dbReference type="InterPro" id="IPR043682">
    <property type="entry name" value="RqcH_bacterial"/>
</dbReference>
<dbReference type="HAMAP" id="MF_00844_B">
    <property type="entry name" value="RqcH_B"/>
    <property type="match status" value="1"/>
</dbReference>
<dbReference type="GO" id="GO:0000049">
    <property type="term" value="F:tRNA binding"/>
    <property type="evidence" value="ECO:0007669"/>
    <property type="project" value="UniProtKB-UniRule"/>
</dbReference>
<proteinExistence type="inferred from homology"/>